<keyword evidence="2" id="KW-0378">Hydrolase</keyword>
<proteinExistence type="predicted"/>
<dbReference type="PRINTS" id="PR00377">
    <property type="entry name" value="IMPHPHTASES"/>
</dbReference>
<dbReference type="AlphaFoldDB" id="A0A1G1WA82"/>
<name>A0A1G1WA82_9BACT</name>
<protein>
    <recommendedName>
        <fullName evidence="7">Inositol-1-monophosphatase</fullName>
    </recommendedName>
</protein>
<dbReference type="InterPro" id="IPR000760">
    <property type="entry name" value="Inositol_monophosphatase-like"/>
</dbReference>
<evidence type="ECO:0000256" key="4">
    <source>
        <dbReference type="PIRSR" id="PIRSR600760-2"/>
    </source>
</evidence>
<dbReference type="SUPFAM" id="SSF56655">
    <property type="entry name" value="Carbohydrate phosphatase"/>
    <property type="match status" value="1"/>
</dbReference>
<evidence type="ECO:0008006" key="7">
    <source>
        <dbReference type="Google" id="ProtNLM"/>
    </source>
</evidence>
<sequence length="266" mass="29662">MKYRKFISDTLEEASKIAKKYYGKVTGIVKPEDSNQVLTEADLAIGKFIVSRVMAEYPDHNVIDEEAGVIDSGSDCTWVIDPIDGTSNFAKGVPLFGIILGLLYKDQSFAGGVALPLFSEIYIAEKGKGAFCNGKRIKVTKEDKLLNCLVGYSIDGHREDPNLTREEVSLLGEIILNIRNLRSSGCVFDGMMVAKGKFGADHHRNTNIWDVVGRQIIIEEAGGIFTDFYGKPIDYTNHLKRFSDHYPYCTAPPALHEQLQEIIHRK</sequence>
<feature type="binding site" evidence="4">
    <location>
        <position position="65"/>
    </location>
    <ligand>
        <name>Mg(2+)</name>
        <dbReference type="ChEBI" id="CHEBI:18420"/>
        <label>1</label>
        <note>catalytic</note>
    </ligand>
</feature>
<organism evidence="5 6">
    <name type="scientific">Candidatus Woykebacteria bacterium RBG_13_40_7b</name>
    <dbReference type="NCBI Taxonomy" id="1802594"/>
    <lineage>
        <taxon>Bacteria</taxon>
        <taxon>Candidatus Woykeibacteriota</taxon>
    </lineage>
</organism>
<dbReference type="Gene3D" id="3.40.190.80">
    <property type="match status" value="1"/>
</dbReference>
<feature type="binding site" evidence="4">
    <location>
        <position position="84"/>
    </location>
    <ligand>
        <name>Mg(2+)</name>
        <dbReference type="ChEBI" id="CHEBI:18420"/>
        <label>1</label>
        <note>catalytic</note>
    </ligand>
</feature>
<dbReference type="PROSITE" id="PS00629">
    <property type="entry name" value="IMP_1"/>
    <property type="match status" value="1"/>
</dbReference>
<feature type="binding site" evidence="4">
    <location>
        <position position="81"/>
    </location>
    <ligand>
        <name>Mg(2+)</name>
        <dbReference type="ChEBI" id="CHEBI:18420"/>
        <label>1</label>
        <note>catalytic</note>
    </ligand>
</feature>
<dbReference type="GO" id="GO:0006020">
    <property type="term" value="P:inositol metabolic process"/>
    <property type="evidence" value="ECO:0007669"/>
    <property type="project" value="TreeGrafter"/>
</dbReference>
<dbReference type="PANTHER" id="PTHR20854">
    <property type="entry name" value="INOSITOL MONOPHOSPHATASE"/>
    <property type="match status" value="1"/>
</dbReference>
<dbReference type="GO" id="GO:0008934">
    <property type="term" value="F:inositol monophosphate 1-phosphatase activity"/>
    <property type="evidence" value="ECO:0007669"/>
    <property type="project" value="TreeGrafter"/>
</dbReference>
<comment type="cofactor">
    <cofactor evidence="4">
        <name>Mg(2+)</name>
        <dbReference type="ChEBI" id="CHEBI:18420"/>
    </cofactor>
</comment>
<dbReference type="GO" id="GO:0046872">
    <property type="term" value="F:metal ion binding"/>
    <property type="evidence" value="ECO:0007669"/>
    <property type="project" value="UniProtKB-KW"/>
</dbReference>
<dbReference type="Pfam" id="PF00459">
    <property type="entry name" value="Inositol_P"/>
    <property type="match status" value="1"/>
</dbReference>
<dbReference type="Gene3D" id="3.30.540.10">
    <property type="entry name" value="Fructose-1,6-Bisphosphatase, subunit A, domain 1"/>
    <property type="match status" value="1"/>
</dbReference>
<accession>A0A1G1WA82</accession>
<dbReference type="InterPro" id="IPR020583">
    <property type="entry name" value="Inositol_monoP_metal-BS"/>
</dbReference>
<keyword evidence="1 4" id="KW-0479">Metal-binding</keyword>
<comment type="caution">
    <text evidence="5">The sequence shown here is derived from an EMBL/GenBank/DDBJ whole genome shotgun (WGS) entry which is preliminary data.</text>
</comment>
<dbReference type="PANTHER" id="PTHR20854:SF4">
    <property type="entry name" value="INOSITOL-1-MONOPHOSPHATASE-RELATED"/>
    <property type="match status" value="1"/>
</dbReference>
<feature type="binding site" evidence="4">
    <location>
        <position position="83"/>
    </location>
    <ligand>
        <name>Mg(2+)</name>
        <dbReference type="ChEBI" id="CHEBI:18420"/>
        <label>1</label>
        <note>catalytic</note>
    </ligand>
</feature>
<reference evidence="5 6" key="1">
    <citation type="journal article" date="2016" name="Nat. Commun.">
        <title>Thousands of microbial genomes shed light on interconnected biogeochemical processes in an aquifer system.</title>
        <authorList>
            <person name="Anantharaman K."/>
            <person name="Brown C.T."/>
            <person name="Hug L.A."/>
            <person name="Sharon I."/>
            <person name="Castelle C.J."/>
            <person name="Probst A.J."/>
            <person name="Thomas B.C."/>
            <person name="Singh A."/>
            <person name="Wilkins M.J."/>
            <person name="Karaoz U."/>
            <person name="Brodie E.L."/>
            <person name="Williams K.H."/>
            <person name="Hubbard S.S."/>
            <person name="Banfield J.F."/>
        </authorList>
    </citation>
    <scope>NUCLEOTIDE SEQUENCE [LARGE SCALE GENOMIC DNA]</scope>
</reference>
<dbReference type="EMBL" id="MHCQ01000020">
    <property type="protein sequence ID" value="OGY24583.1"/>
    <property type="molecule type" value="Genomic_DNA"/>
</dbReference>
<evidence type="ECO:0000256" key="1">
    <source>
        <dbReference type="ARBA" id="ARBA00022723"/>
    </source>
</evidence>
<feature type="binding site" evidence="4">
    <location>
        <position position="210"/>
    </location>
    <ligand>
        <name>Mg(2+)</name>
        <dbReference type="ChEBI" id="CHEBI:18420"/>
        <label>1</label>
        <note>catalytic</note>
    </ligand>
</feature>
<dbReference type="GO" id="GO:0007165">
    <property type="term" value="P:signal transduction"/>
    <property type="evidence" value="ECO:0007669"/>
    <property type="project" value="TreeGrafter"/>
</dbReference>
<evidence type="ECO:0000313" key="6">
    <source>
        <dbReference type="Proteomes" id="UP000177103"/>
    </source>
</evidence>
<keyword evidence="3 4" id="KW-0460">Magnesium</keyword>
<evidence type="ECO:0000256" key="3">
    <source>
        <dbReference type="ARBA" id="ARBA00022842"/>
    </source>
</evidence>
<evidence type="ECO:0000313" key="5">
    <source>
        <dbReference type="EMBL" id="OGY24583.1"/>
    </source>
</evidence>
<gene>
    <name evidence="5" type="ORF">A2Y57_01865</name>
</gene>
<evidence type="ECO:0000256" key="2">
    <source>
        <dbReference type="ARBA" id="ARBA00022801"/>
    </source>
</evidence>
<dbReference type="Proteomes" id="UP000177103">
    <property type="component" value="Unassembled WGS sequence"/>
</dbReference>